<evidence type="ECO:0000313" key="12">
    <source>
        <dbReference type="EMBL" id="KZP21205.1"/>
    </source>
</evidence>
<evidence type="ECO:0000256" key="9">
    <source>
        <dbReference type="SAM" id="MobiDB-lite"/>
    </source>
</evidence>
<dbReference type="InterPro" id="IPR041725">
    <property type="entry name" value="L-asparaginase_I"/>
</dbReference>
<reference evidence="12 13" key="1">
    <citation type="journal article" date="2016" name="Mol. Biol. Evol.">
        <title>Comparative Genomics of Early-Diverging Mushroom-Forming Fungi Provides Insights into the Origins of Lignocellulose Decay Capabilities.</title>
        <authorList>
            <person name="Nagy L.G."/>
            <person name="Riley R."/>
            <person name="Tritt A."/>
            <person name="Adam C."/>
            <person name="Daum C."/>
            <person name="Floudas D."/>
            <person name="Sun H."/>
            <person name="Yadav J.S."/>
            <person name="Pangilinan J."/>
            <person name="Larsson K.H."/>
            <person name="Matsuura K."/>
            <person name="Barry K."/>
            <person name="Labutti K."/>
            <person name="Kuo R."/>
            <person name="Ohm R.A."/>
            <person name="Bhattacharya S.S."/>
            <person name="Shirouzu T."/>
            <person name="Yoshinaga Y."/>
            <person name="Martin F.M."/>
            <person name="Grigoriev I.V."/>
            <person name="Hibbett D.S."/>
        </authorList>
    </citation>
    <scope>NUCLEOTIDE SEQUENCE [LARGE SCALE GENOMIC DNA]</scope>
    <source>
        <strain evidence="12 13">CBS 109695</strain>
    </source>
</reference>
<dbReference type="GO" id="GO:0006528">
    <property type="term" value="P:asparagine metabolic process"/>
    <property type="evidence" value="ECO:0007669"/>
    <property type="project" value="UniProtKB-ARBA"/>
</dbReference>
<feature type="active site" evidence="7">
    <location>
        <position position="15"/>
    </location>
</feature>
<evidence type="ECO:0000256" key="4">
    <source>
        <dbReference type="ARBA" id="ARBA00023043"/>
    </source>
</evidence>
<evidence type="ECO:0000256" key="2">
    <source>
        <dbReference type="ARBA" id="ARBA00022737"/>
    </source>
</evidence>
<dbReference type="GO" id="GO:0004067">
    <property type="term" value="F:asparaginase activity"/>
    <property type="evidence" value="ECO:0007669"/>
    <property type="project" value="UniProtKB-UniRule"/>
</dbReference>
<sequence>MDNESKVLVIYTGGTIGMLVSPQGYVPEPLFLTETLRSQNRFHDPLQDSLYSHSGSVEGFREWNNSGGSSPPGSNTPQNGSLTDLRVRTSRPIGQALLGKASSESTKAGFRELPVCKKIAEDLYEANLPSLVTPRSSVPGGNGSKRIRYAILEWDPLLDSSNIEITDWIRIATEIELNYSLFDAFVVLHGTDTMTYTSSALTFMLEDLGKTVIITGAQIPLSQLRNDAVDNLLGALSIAGHYVIPECCLYFNHTLFRGNRVSKVSSYDFGAFNSPNFPPLVNVGIEIVVNWNDVIRQTGLRRFRAHKDMSPHVGTLRLFPGITGATIRSFLNYPMRGVVLETYGAGNSPQRADIMTALREACDRGVVVVAISQCAKGSVSDAYSTGRTLLQVGVVAGGDMTPECALSKLSYLLSKPEISTIEVRQLMGMPLRGELTRTTGVSAKSNQSNIDDSVENIDGILSHFVRLSGSGPKVPTPTVAVRLDGVSTAAPEVAKPWSWTAAEAASTGAALVPFLVHLATARDDLESLQFCLAHDPSGEPNTPVEGGRYNSIAGGAVNCLDAGSGRSPLHVAAINGSLKCAKMLLESGALVHQRDSLGHTALYYAARQGHGSVVEDLVEIGANLGGSDEEFAVLAVGTAARSGDQTALAIWAKTGMVLSDKTDEKP</sequence>
<dbReference type="Pfam" id="PF00710">
    <property type="entry name" value="Asparaginase"/>
    <property type="match status" value="1"/>
</dbReference>
<feature type="repeat" description="ANK" evidence="6">
    <location>
        <begin position="564"/>
        <end position="596"/>
    </location>
</feature>
<feature type="active site" evidence="8">
    <location>
        <position position="191"/>
    </location>
</feature>
<evidence type="ECO:0000256" key="5">
    <source>
        <dbReference type="ARBA" id="ARBA00061199"/>
    </source>
</evidence>
<organism evidence="12 13">
    <name type="scientific">Athelia psychrophila</name>
    <dbReference type="NCBI Taxonomy" id="1759441"/>
    <lineage>
        <taxon>Eukaryota</taxon>
        <taxon>Fungi</taxon>
        <taxon>Dikarya</taxon>
        <taxon>Basidiomycota</taxon>
        <taxon>Agaricomycotina</taxon>
        <taxon>Agaricomycetes</taxon>
        <taxon>Agaricomycetidae</taxon>
        <taxon>Atheliales</taxon>
        <taxon>Atheliaceae</taxon>
        <taxon>Athelia</taxon>
    </lineage>
</organism>
<evidence type="ECO:0000256" key="1">
    <source>
        <dbReference type="ARBA" id="ARBA00012920"/>
    </source>
</evidence>
<gene>
    <name evidence="12" type="ORF">FIBSPDRAFT_521004</name>
</gene>
<feature type="domain" description="Asparaginase/glutaminase C-terminal" evidence="11">
    <location>
        <begin position="312"/>
        <end position="427"/>
    </location>
</feature>
<dbReference type="Gene3D" id="3.40.50.40">
    <property type="match status" value="1"/>
</dbReference>
<dbReference type="PROSITE" id="PS50088">
    <property type="entry name" value="ANK_REPEAT"/>
    <property type="match status" value="2"/>
</dbReference>
<dbReference type="EC" id="3.5.1.1" evidence="1"/>
<feature type="domain" description="L-asparaginase N-terminal" evidence="10">
    <location>
        <begin position="6"/>
        <end position="293"/>
    </location>
</feature>
<dbReference type="STRING" id="436010.A0A166JTN4"/>
<dbReference type="InterPro" id="IPR036770">
    <property type="entry name" value="Ankyrin_rpt-contain_sf"/>
</dbReference>
<dbReference type="SMART" id="SM00870">
    <property type="entry name" value="Asparaginase"/>
    <property type="match status" value="1"/>
</dbReference>
<dbReference type="Gene3D" id="1.25.40.20">
    <property type="entry name" value="Ankyrin repeat-containing domain"/>
    <property type="match status" value="1"/>
</dbReference>
<keyword evidence="4 6" id="KW-0040">ANK repeat</keyword>
<evidence type="ECO:0000259" key="11">
    <source>
        <dbReference type="Pfam" id="PF17763"/>
    </source>
</evidence>
<dbReference type="PROSITE" id="PS50297">
    <property type="entry name" value="ANK_REP_REGION"/>
    <property type="match status" value="2"/>
</dbReference>
<dbReference type="PROSITE" id="PS51732">
    <property type="entry name" value="ASN_GLN_ASE_3"/>
    <property type="match status" value="1"/>
</dbReference>
<dbReference type="CDD" id="cd08963">
    <property type="entry name" value="L-asparaginase_I"/>
    <property type="match status" value="1"/>
</dbReference>
<feature type="repeat" description="ANK" evidence="6">
    <location>
        <begin position="597"/>
        <end position="629"/>
    </location>
</feature>
<dbReference type="PANTHER" id="PTHR11707:SF28">
    <property type="entry name" value="60 KDA LYSOPHOSPHOLIPASE"/>
    <property type="match status" value="1"/>
</dbReference>
<dbReference type="PROSITE" id="PS00917">
    <property type="entry name" value="ASN_GLN_ASE_2"/>
    <property type="match status" value="1"/>
</dbReference>
<dbReference type="OrthoDB" id="542841at2759"/>
<proteinExistence type="inferred from homology"/>
<evidence type="ECO:0000256" key="8">
    <source>
        <dbReference type="PROSITE-ProRule" id="PRU10100"/>
    </source>
</evidence>
<comment type="similarity">
    <text evidence="5">In the N-terminal section; belongs to the asparaginase 1 family.</text>
</comment>
<dbReference type="InterPro" id="IPR036152">
    <property type="entry name" value="Asp/glu_Ase-like_sf"/>
</dbReference>
<dbReference type="InterPro" id="IPR040919">
    <property type="entry name" value="Asparaginase_C"/>
</dbReference>
<evidence type="ECO:0000259" key="10">
    <source>
        <dbReference type="Pfam" id="PF00710"/>
    </source>
</evidence>
<dbReference type="SMART" id="SM00248">
    <property type="entry name" value="ANK"/>
    <property type="match status" value="2"/>
</dbReference>
<dbReference type="Proteomes" id="UP000076532">
    <property type="component" value="Unassembled WGS sequence"/>
</dbReference>
<feature type="region of interest" description="Disordered" evidence="9">
    <location>
        <begin position="61"/>
        <end position="83"/>
    </location>
</feature>
<keyword evidence="2" id="KW-0677">Repeat</keyword>
<protein>
    <recommendedName>
        <fullName evidence="1">asparaginase</fullName>
        <ecNumber evidence="1">3.5.1.1</ecNumber>
    </recommendedName>
</protein>
<evidence type="ECO:0000256" key="3">
    <source>
        <dbReference type="ARBA" id="ARBA00022801"/>
    </source>
</evidence>
<dbReference type="InterPro" id="IPR027473">
    <property type="entry name" value="L-asparaginase_C"/>
</dbReference>
<dbReference type="PRINTS" id="PR00139">
    <property type="entry name" value="ASNGLNASE"/>
</dbReference>
<dbReference type="EMBL" id="KV417549">
    <property type="protein sequence ID" value="KZP21205.1"/>
    <property type="molecule type" value="Genomic_DNA"/>
</dbReference>
<dbReference type="InterPro" id="IPR027474">
    <property type="entry name" value="L-asparaginase_N"/>
</dbReference>
<dbReference type="InterPro" id="IPR020827">
    <property type="entry name" value="Asparaginase/glutaminase_AS1"/>
</dbReference>
<dbReference type="SUPFAM" id="SSF53774">
    <property type="entry name" value="Glutaminase/Asparaginase"/>
    <property type="match status" value="1"/>
</dbReference>
<dbReference type="PROSITE" id="PS00144">
    <property type="entry name" value="ASN_GLN_ASE_1"/>
    <property type="match status" value="1"/>
</dbReference>
<feature type="compositionally biased region" description="Low complexity" evidence="9">
    <location>
        <begin position="64"/>
        <end position="81"/>
    </location>
</feature>
<evidence type="ECO:0000256" key="7">
    <source>
        <dbReference type="PROSITE-ProRule" id="PRU10099"/>
    </source>
</evidence>
<dbReference type="SFLD" id="SFLDS00057">
    <property type="entry name" value="Glutaminase/Asparaginase"/>
    <property type="match status" value="1"/>
</dbReference>
<dbReference type="InterPro" id="IPR037152">
    <property type="entry name" value="L-asparaginase_N_sf"/>
</dbReference>
<dbReference type="InterPro" id="IPR027475">
    <property type="entry name" value="Asparaginase/glutaminase_AS2"/>
</dbReference>
<keyword evidence="3" id="KW-0378">Hydrolase</keyword>
<dbReference type="Pfam" id="PF17763">
    <property type="entry name" value="Asparaginase_C"/>
    <property type="match status" value="1"/>
</dbReference>
<dbReference type="PIRSF" id="PIRSF500176">
    <property type="entry name" value="L_ASNase"/>
    <property type="match status" value="1"/>
</dbReference>
<dbReference type="PANTHER" id="PTHR11707">
    <property type="entry name" value="L-ASPARAGINASE"/>
    <property type="match status" value="1"/>
</dbReference>
<dbReference type="SUPFAM" id="SSF48403">
    <property type="entry name" value="Ankyrin repeat"/>
    <property type="match status" value="1"/>
</dbReference>
<dbReference type="FunFam" id="3.40.50.40:FF:000001">
    <property type="entry name" value="L-asparaginase 1"/>
    <property type="match status" value="1"/>
</dbReference>
<name>A0A166JTN4_9AGAM</name>
<dbReference type="FunFam" id="3.40.50.1170:FF:000003">
    <property type="entry name" value="60 kDa lysophospholipase"/>
    <property type="match status" value="1"/>
</dbReference>
<dbReference type="AlphaFoldDB" id="A0A166JTN4"/>
<accession>A0A166JTN4</accession>
<keyword evidence="13" id="KW-1185">Reference proteome</keyword>
<dbReference type="Pfam" id="PF12796">
    <property type="entry name" value="Ank_2"/>
    <property type="match status" value="1"/>
</dbReference>
<dbReference type="InterPro" id="IPR006034">
    <property type="entry name" value="Asparaginase/glutaminase-like"/>
</dbReference>
<dbReference type="Gene3D" id="3.40.50.1170">
    <property type="entry name" value="L-asparaginase, N-terminal domain"/>
    <property type="match status" value="1"/>
</dbReference>
<dbReference type="PIRSF" id="PIRSF001220">
    <property type="entry name" value="L-ASNase_gatD"/>
    <property type="match status" value="1"/>
</dbReference>
<evidence type="ECO:0000256" key="6">
    <source>
        <dbReference type="PROSITE-ProRule" id="PRU00023"/>
    </source>
</evidence>
<dbReference type="InterPro" id="IPR002110">
    <property type="entry name" value="Ankyrin_rpt"/>
</dbReference>
<evidence type="ECO:0000313" key="13">
    <source>
        <dbReference type="Proteomes" id="UP000076532"/>
    </source>
</evidence>